<evidence type="ECO:0000256" key="3">
    <source>
        <dbReference type="ARBA" id="ARBA00022692"/>
    </source>
</evidence>
<accession>A0A9X3D5S6</accession>
<feature type="transmembrane region" description="Helical" evidence="6">
    <location>
        <begin position="50"/>
        <end position="69"/>
    </location>
</feature>
<keyword evidence="9" id="KW-1185">Reference proteome</keyword>
<feature type="transmembrane region" description="Helical" evidence="6">
    <location>
        <begin position="288"/>
        <end position="308"/>
    </location>
</feature>
<protein>
    <submittedName>
        <fullName evidence="8">CopD family protein</fullName>
    </submittedName>
</protein>
<evidence type="ECO:0000256" key="4">
    <source>
        <dbReference type="ARBA" id="ARBA00022989"/>
    </source>
</evidence>
<name>A0A9X3D5S6_9ACTN</name>
<evidence type="ECO:0000256" key="6">
    <source>
        <dbReference type="SAM" id="Phobius"/>
    </source>
</evidence>
<feature type="transmembrane region" description="Helical" evidence="6">
    <location>
        <begin position="76"/>
        <end position="95"/>
    </location>
</feature>
<dbReference type="PANTHER" id="PTHR34820:SF4">
    <property type="entry name" value="INNER MEMBRANE PROTEIN YEBZ"/>
    <property type="match status" value="1"/>
</dbReference>
<evidence type="ECO:0000259" key="7">
    <source>
        <dbReference type="Pfam" id="PF05425"/>
    </source>
</evidence>
<feature type="transmembrane region" description="Helical" evidence="6">
    <location>
        <begin position="124"/>
        <end position="142"/>
    </location>
</feature>
<feature type="transmembrane region" description="Helical" evidence="6">
    <location>
        <begin position="17"/>
        <end position="38"/>
    </location>
</feature>
<comment type="caution">
    <text evidence="8">The sequence shown here is derived from an EMBL/GenBank/DDBJ whole genome shotgun (WGS) entry which is preliminary data.</text>
</comment>
<keyword evidence="5 6" id="KW-0472">Membrane</keyword>
<reference evidence="8" key="1">
    <citation type="submission" date="2022-10" db="EMBL/GenBank/DDBJ databases">
        <title>WGS of marine actinomycetes from Thailand.</title>
        <authorList>
            <person name="Thawai C."/>
        </authorList>
    </citation>
    <scope>NUCLEOTIDE SEQUENCE</scope>
    <source>
        <strain evidence="8">SW21</strain>
    </source>
</reference>
<dbReference type="PROSITE" id="PS51257">
    <property type="entry name" value="PROKAR_LIPOPROTEIN"/>
    <property type="match status" value="1"/>
</dbReference>
<evidence type="ECO:0000256" key="1">
    <source>
        <dbReference type="ARBA" id="ARBA00004651"/>
    </source>
</evidence>
<dbReference type="GO" id="GO:0006825">
    <property type="term" value="P:copper ion transport"/>
    <property type="evidence" value="ECO:0007669"/>
    <property type="project" value="InterPro"/>
</dbReference>
<dbReference type="RefSeq" id="WP_235725763.1">
    <property type="nucleotide sequence ID" value="NZ_JAPKFM010000017.1"/>
</dbReference>
<proteinExistence type="predicted"/>
<dbReference type="AlphaFoldDB" id="A0A9X3D5S6"/>
<keyword evidence="3 6" id="KW-0812">Transmembrane</keyword>
<comment type="subcellular location">
    <subcellularLocation>
        <location evidence="1">Cell membrane</location>
        <topology evidence="1">Multi-pass membrane protein</topology>
    </subcellularLocation>
</comment>
<organism evidence="8 9">
    <name type="scientific">Gordonia aquimaris</name>
    <dbReference type="NCBI Taxonomy" id="2984863"/>
    <lineage>
        <taxon>Bacteria</taxon>
        <taxon>Bacillati</taxon>
        <taxon>Actinomycetota</taxon>
        <taxon>Actinomycetes</taxon>
        <taxon>Mycobacteriales</taxon>
        <taxon>Gordoniaceae</taxon>
        <taxon>Gordonia</taxon>
    </lineage>
</organism>
<evidence type="ECO:0000256" key="2">
    <source>
        <dbReference type="ARBA" id="ARBA00022475"/>
    </source>
</evidence>
<keyword evidence="4 6" id="KW-1133">Transmembrane helix</keyword>
<dbReference type="PANTHER" id="PTHR34820">
    <property type="entry name" value="INNER MEMBRANE PROTEIN YEBZ"/>
    <property type="match status" value="1"/>
</dbReference>
<keyword evidence="2" id="KW-1003">Cell membrane</keyword>
<dbReference type="GO" id="GO:0005886">
    <property type="term" value="C:plasma membrane"/>
    <property type="evidence" value="ECO:0007669"/>
    <property type="project" value="UniProtKB-SubCell"/>
</dbReference>
<sequence length="311" mass="30899">MNTTAGRRGPVHQRQRAAAIAAASAAMFVGLGGCWLLAAPAGPAATSLPNTVALAAAVLLVGLGSLPVLGLVPSPVAVGVAGAAWFVGVAVAAWLRTADQSGRAPTAVGLGQFVDTLRAGAPEMVTLVASCLVVGLVCVELTGRAAPPAASYALLAGVGVLATSITGHPGQHAIGPILVGAHALAAAWWCGTLAAMVLVVRGRRGWASALPEFSSRALWAVAGIATTGLISAALQIGLGDLLDTGYGRVLLAKAVGLVILIGLGVYARRRWVPGVDRHQLSEATSLRLATVELAVMGVVLGLAVGLAGTAP</sequence>
<dbReference type="EMBL" id="JAPKFM010000017">
    <property type="protein sequence ID" value="MCX2965619.1"/>
    <property type="molecule type" value="Genomic_DNA"/>
</dbReference>
<dbReference type="Proteomes" id="UP001143347">
    <property type="component" value="Unassembled WGS sequence"/>
</dbReference>
<dbReference type="InterPro" id="IPR008457">
    <property type="entry name" value="Cu-R_CopD_dom"/>
</dbReference>
<evidence type="ECO:0000256" key="5">
    <source>
        <dbReference type="ARBA" id="ARBA00023136"/>
    </source>
</evidence>
<dbReference type="InterPro" id="IPR032694">
    <property type="entry name" value="CopC/D"/>
</dbReference>
<feature type="transmembrane region" description="Helical" evidence="6">
    <location>
        <begin position="173"/>
        <end position="198"/>
    </location>
</feature>
<gene>
    <name evidence="8" type="ORF">OSB52_16150</name>
</gene>
<feature type="domain" description="Copper resistance protein D" evidence="7">
    <location>
        <begin position="209"/>
        <end position="306"/>
    </location>
</feature>
<feature type="transmembrane region" description="Helical" evidence="6">
    <location>
        <begin position="149"/>
        <end position="167"/>
    </location>
</feature>
<feature type="transmembrane region" description="Helical" evidence="6">
    <location>
        <begin position="250"/>
        <end position="267"/>
    </location>
</feature>
<feature type="transmembrane region" description="Helical" evidence="6">
    <location>
        <begin position="218"/>
        <end position="238"/>
    </location>
</feature>
<evidence type="ECO:0000313" key="8">
    <source>
        <dbReference type="EMBL" id="MCX2965619.1"/>
    </source>
</evidence>
<evidence type="ECO:0000313" key="9">
    <source>
        <dbReference type="Proteomes" id="UP001143347"/>
    </source>
</evidence>
<dbReference type="Pfam" id="PF05425">
    <property type="entry name" value="CopD"/>
    <property type="match status" value="1"/>
</dbReference>